<dbReference type="InterPro" id="IPR006359">
    <property type="entry name" value="Tscrpt_elong_fac_GreA"/>
</dbReference>
<dbReference type="GO" id="GO:0032784">
    <property type="term" value="P:regulation of DNA-templated transcription elongation"/>
    <property type="evidence" value="ECO:0007669"/>
    <property type="project" value="UniProtKB-UniRule"/>
</dbReference>
<evidence type="ECO:0000256" key="8">
    <source>
        <dbReference type="HAMAP-Rule" id="MF_00105"/>
    </source>
</evidence>
<evidence type="ECO:0000256" key="2">
    <source>
        <dbReference type="ARBA" id="ARBA00013729"/>
    </source>
</evidence>
<evidence type="ECO:0000259" key="10">
    <source>
        <dbReference type="Pfam" id="PF01272"/>
    </source>
</evidence>
<protein>
    <recommendedName>
        <fullName evidence="2 8">Transcription elongation factor GreA</fullName>
    </recommendedName>
    <alternativeName>
        <fullName evidence="7 8">Transcript cleavage factor GreA</fullName>
    </alternativeName>
</protein>
<keyword evidence="4 8" id="KW-0238">DNA-binding</keyword>
<dbReference type="FunFam" id="1.10.287.180:FF:000001">
    <property type="entry name" value="Transcription elongation factor GreA"/>
    <property type="match status" value="1"/>
</dbReference>
<dbReference type="PROSITE" id="PS00829">
    <property type="entry name" value="GREAB_1"/>
    <property type="match status" value="1"/>
</dbReference>
<dbReference type="Proteomes" id="UP000178925">
    <property type="component" value="Unassembled WGS sequence"/>
</dbReference>
<gene>
    <name evidence="8" type="primary">greA</name>
    <name evidence="12" type="ORF">A2242_01295</name>
</gene>
<dbReference type="SUPFAM" id="SSF54534">
    <property type="entry name" value="FKBP-like"/>
    <property type="match status" value="1"/>
</dbReference>
<dbReference type="EMBL" id="MFGC01000011">
    <property type="protein sequence ID" value="OGF28374.1"/>
    <property type="molecule type" value="Genomic_DNA"/>
</dbReference>
<dbReference type="InterPro" id="IPR022691">
    <property type="entry name" value="Tscrpt_elong_fac_GreA/B_N"/>
</dbReference>
<comment type="caution">
    <text evidence="12">The sequence shown here is derived from an EMBL/GenBank/DDBJ whole genome shotgun (WGS) entry which is preliminary data.</text>
</comment>
<dbReference type="InterPro" id="IPR028624">
    <property type="entry name" value="Tscrpt_elong_fac_GreA/B"/>
</dbReference>
<comment type="function">
    <text evidence="6 8 9">Necessary for efficient RNA polymerase transcription elongation past template-encoded arresting sites. The arresting sites in DNA have the property of trapping a certain fraction of elongating RNA polymerases that pass through, resulting in locked ternary complexes. Cleavage of the nascent transcript by cleavage factors such as GreA or GreB allows the resumption of elongation from the new 3'terminus. GreA releases sequences of 2 to 3 nucleotides.</text>
</comment>
<dbReference type="Gene3D" id="1.10.287.180">
    <property type="entry name" value="Transcription elongation factor, GreA/GreB, N-terminal domain"/>
    <property type="match status" value="1"/>
</dbReference>
<accession>A0A1F5SNV8</accession>
<dbReference type="AlphaFoldDB" id="A0A1F5SNV8"/>
<dbReference type="InterPro" id="IPR036953">
    <property type="entry name" value="GreA/GreB_C_sf"/>
</dbReference>
<dbReference type="GO" id="GO:0003677">
    <property type="term" value="F:DNA binding"/>
    <property type="evidence" value="ECO:0007669"/>
    <property type="project" value="UniProtKB-UniRule"/>
</dbReference>
<sequence length="157" mass="17136">MRNTNSDEQLITQEGFDQLKAELHNLKNVRRHEIAERIERAKELGDLSENAEYAEAKEEQAFNEGRIIDIEDTLKKLTVVTAGEGGGVIDLGSKATVSVNGTQKEFTLVSFNQVDPGQNKISNESPIGDALMGHTAGDEVSVNLPSGKVIYKILKVA</sequence>
<dbReference type="InterPro" id="IPR018151">
    <property type="entry name" value="TF_GreA/GreB_CS"/>
</dbReference>
<evidence type="ECO:0000256" key="4">
    <source>
        <dbReference type="ARBA" id="ARBA00023125"/>
    </source>
</evidence>
<dbReference type="HAMAP" id="MF_00105">
    <property type="entry name" value="GreA_GreB"/>
    <property type="match status" value="1"/>
</dbReference>
<dbReference type="GO" id="GO:0006354">
    <property type="term" value="P:DNA-templated transcription elongation"/>
    <property type="evidence" value="ECO:0007669"/>
    <property type="project" value="TreeGrafter"/>
</dbReference>
<feature type="domain" description="Transcription elongation factor GreA/GreB C-terminal" evidence="10">
    <location>
        <begin position="87"/>
        <end position="156"/>
    </location>
</feature>
<comment type="similarity">
    <text evidence="1 8 9">Belongs to the GreA/GreB family.</text>
</comment>
<keyword evidence="5 8" id="KW-0804">Transcription</keyword>
<evidence type="ECO:0000313" key="12">
    <source>
        <dbReference type="EMBL" id="OGF28374.1"/>
    </source>
</evidence>
<organism evidence="12 13">
    <name type="scientific">Candidatus Falkowbacteria bacterium RIFOXYA2_FULL_47_9</name>
    <dbReference type="NCBI Taxonomy" id="1797995"/>
    <lineage>
        <taxon>Bacteria</taxon>
        <taxon>Candidatus Falkowiibacteriota</taxon>
    </lineage>
</organism>
<evidence type="ECO:0000256" key="1">
    <source>
        <dbReference type="ARBA" id="ARBA00008213"/>
    </source>
</evidence>
<dbReference type="Pfam" id="PF01272">
    <property type="entry name" value="GreA_GreB"/>
    <property type="match status" value="1"/>
</dbReference>
<evidence type="ECO:0000256" key="5">
    <source>
        <dbReference type="ARBA" id="ARBA00023163"/>
    </source>
</evidence>
<reference evidence="12 13" key="1">
    <citation type="journal article" date="2016" name="Nat. Commun.">
        <title>Thousands of microbial genomes shed light on interconnected biogeochemical processes in an aquifer system.</title>
        <authorList>
            <person name="Anantharaman K."/>
            <person name="Brown C.T."/>
            <person name="Hug L.A."/>
            <person name="Sharon I."/>
            <person name="Castelle C.J."/>
            <person name="Probst A.J."/>
            <person name="Thomas B.C."/>
            <person name="Singh A."/>
            <person name="Wilkins M.J."/>
            <person name="Karaoz U."/>
            <person name="Brodie E.L."/>
            <person name="Williams K.H."/>
            <person name="Hubbard S.S."/>
            <person name="Banfield J.F."/>
        </authorList>
    </citation>
    <scope>NUCLEOTIDE SEQUENCE [LARGE SCALE GENOMIC DNA]</scope>
</reference>
<evidence type="ECO:0000256" key="7">
    <source>
        <dbReference type="ARBA" id="ARBA00030776"/>
    </source>
</evidence>
<dbReference type="NCBIfam" id="TIGR01462">
    <property type="entry name" value="greA"/>
    <property type="match status" value="1"/>
</dbReference>
<proteinExistence type="inferred from homology"/>
<dbReference type="InterPro" id="IPR036805">
    <property type="entry name" value="Tscrpt_elong_fac_GreA/B_N_sf"/>
</dbReference>
<dbReference type="PANTHER" id="PTHR30437">
    <property type="entry name" value="TRANSCRIPTION ELONGATION FACTOR GREA"/>
    <property type="match status" value="1"/>
</dbReference>
<feature type="domain" description="Transcription elongation factor GreA/GreB N-terminal" evidence="11">
    <location>
        <begin position="10"/>
        <end position="79"/>
    </location>
</feature>
<evidence type="ECO:0000259" key="11">
    <source>
        <dbReference type="Pfam" id="PF03449"/>
    </source>
</evidence>
<keyword evidence="3 8" id="KW-0805">Transcription regulation</keyword>
<evidence type="ECO:0000256" key="9">
    <source>
        <dbReference type="RuleBase" id="RU000556"/>
    </source>
</evidence>
<dbReference type="STRING" id="1797995.A2242_01295"/>
<dbReference type="SUPFAM" id="SSF46557">
    <property type="entry name" value="GreA transcript cleavage protein, N-terminal domain"/>
    <property type="match status" value="1"/>
</dbReference>
<dbReference type="InterPro" id="IPR001437">
    <property type="entry name" value="Tscrpt_elong_fac_GreA/B_C"/>
</dbReference>
<name>A0A1F5SNV8_9BACT</name>
<evidence type="ECO:0000256" key="3">
    <source>
        <dbReference type="ARBA" id="ARBA00023015"/>
    </source>
</evidence>
<evidence type="ECO:0000256" key="6">
    <source>
        <dbReference type="ARBA" id="ARBA00024916"/>
    </source>
</evidence>
<evidence type="ECO:0000313" key="13">
    <source>
        <dbReference type="Proteomes" id="UP000178925"/>
    </source>
</evidence>
<dbReference type="GO" id="GO:0070063">
    <property type="term" value="F:RNA polymerase binding"/>
    <property type="evidence" value="ECO:0007669"/>
    <property type="project" value="InterPro"/>
</dbReference>
<dbReference type="NCBIfam" id="NF001263">
    <property type="entry name" value="PRK00226.1-4"/>
    <property type="match status" value="1"/>
</dbReference>
<dbReference type="PANTHER" id="PTHR30437:SF4">
    <property type="entry name" value="TRANSCRIPTION ELONGATION FACTOR GREA"/>
    <property type="match status" value="1"/>
</dbReference>
<dbReference type="Pfam" id="PF03449">
    <property type="entry name" value="GreA_GreB_N"/>
    <property type="match status" value="1"/>
</dbReference>
<dbReference type="Gene3D" id="3.10.50.30">
    <property type="entry name" value="Transcription elongation factor, GreA/GreB, C-terminal domain"/>
    <property type="match status" value="1"/>
</dbReference>
<dbReference type="PIRSF" id="PIRSF006092">
    <property type="entry name" value="GreA_GreB"/>
    <property type="match status" value="1"/>
</dbReference>
<dbReference type="InterPro" id="IPR023459">
    <property type="entry name" value="Tscrpt_elong_fac_GreA/B_fam"/>
</dbReference>